<evidence type="ECO:0000256" key="7">
    <source>
        <dbReference type="ARBA" id="ARBA00023132"/>
    </source>
</evidence>
<keyword evidence="13" id="KW-1185">Reference proteome</keyword>
<dbReference type="GO" id="GO:0006999">
    <property type="term" value="P:nuclear pore organization"/>
    <property type="evidence" value="ECO:0007669"/>
    <property type="project" value="TreeGrafter"/>
</dbReference>
<keyword evidence="7 9" id="KW-0906">Nuclear pore complex</keyword>
<keyword evidence="4 9" id="KW-0509">mRNA transport</keyword>
<evidence type="ECO:0000313" key="13">
    <source>
        <dbReference type="Proteomes" id="UP000247498"/>
    </source>
</evidence>
<evidence type="ECO:0000256" key="3">
    <source>
        <dbReference type="ARBA" id="ARBA00022448"/>
    </source>
</evidence>
<dbReference type="STRING" id="307507.A0A2V0PFZ6"/>
<keyword evidence="8 9" id="KW-0539">Nucleus</keyword>
<dbReference type="InterPro" id="IPR007846">
    <property type="entry name" value="RRM_NUP35_dom"/>
</dbReference>
<evidence type="ECO:0000256" key="5">
    <source>
        <dbReference type="ARBA" id="ARBA00022927"/>
    </source>
</evidence>
<evidence type="ECO:0000256" key="9">
    <source>
        <dbReference type="PROSITE-ProRule" id="PRU00804"/>
    </source>
</evidence>
<proteinExistence type="inferred from homology"/>
<dbReference type="Gene3D" id="3.30.70.330">
    <property type="match status" value="1"/>
</dbReference>
<evidence type="ECO:0000256" key="10">
    <source>
        <dbReference type="SAM" id="MobiDB-lite"/>
    </source>
</evidence>
<dbReference type="GO" id="GO:0051028">
    <property type="term" value="P:mRNA transport"/>
    <property type="evidence" value="ECO:0007669"/>
    <property type="project" value="UniProtKB-UniRule"/>
</dbReference>
<feature type="compositionally biased region" description="Low complexity" evidence="10">
    <location>
        <begin position="85"/>
        <end position="94"/>
    </location>
</feature>
<evidence type="ECO:0000256" key="8">
    <source>
        <dbReference type="ARBA" id="ARBA00023242"/>
    </source>
</evidence>
<evidence type="ECO:0000259" key="11">
    <source>
        <dbReference type="PROSITE" id="PS51472"/>
    </source>
</evidence>
<comment type="caution">
    <text evidence="12">The sequence shown here is derived from an EMBL/GenBank/DDBJ whole genome shotgun (WGS) entry which is preliminary data.</text>
</comment>
<dbReference type="InParanoid" id="A0A2V0PFZ6"/>
<feature type="domain" description="RRM Nup35-type" evidence="11">
    <location>
        <begin position="111"/>
        <end position="194"/>
    </location>
</feature>
<protein>
    <recommendedName>
        <fullName evidence="11">RRM Nup35-type domain-containing protein</fullName>
    </recommendedName>
</protein>
<dbReference type="CDD" id="cd12441">
    <property type="entry name" value="RRM_Nup53_like"/>
    <property type="match status" value="1"/>
</dbReference>
<comment type="subcellular location">
    <subcellularLocation>
        <location evidence="1">Nucleus</location>
        <location evidence="1">Nuclear pore complex</location>
    </subcellularLocation>
</comment>
<dbReference type="GO" id="GO:0003676">
    <property type="term" value="F:nucleic acid binding"/>
    <property type="evidence" value="ECO:0007669"/>
    <property type="project" value="InterPro"/>
</dbReference>
<dbReference type="GO" id="GO:0005543">
    <property type="term" value="F:phospholipid binding"/>
    <property type="evidence" value="ECO:0007669"/>
    <property type="project" value="TreeGrafter"/>
</dbReference>
<dbReference type="PANTHER" id="PTHR21527">
    <property type="entry name" value="NUCLEOPORIN NUP35"/>
    <property type="match status" value="1"/>
</dbReference>
<keyword evidence="3 9" id="KW-0813">Transport</keyword>
<evidence type="ECO:0000256" key="2">
    <source>
        <dbReference type="ARBA" id="ARBA00009454"/>
    </source>
</evidence>
<dbReference type="FunFam" id="3.30.70.330:FF:000095">
    <property type="entry name" value="Putative Nucleoporin NUP53"/>
    <property type="match status" value="1"/>
</dbReference>
<reference evidence="12 13" key="1">
    <citation type="journal article" date="2018" name="Sci. Rep.">
        <title>Raphidocelis subcapitata (=Pseudokirchneriella subcapitata) provides an insight into genome evolution and environmental adaptations in the Sphaeropleales.</title>
        <authorList>
            <person name="Suzuki S."/>
            <person name="Yamaguchi H."/>
            <person name="Nakajima N."/>
            <person name="Kawachi M."/>
        </authorList>
    </citation>
    <scope>NUCLEOTIDE SEQUENCE [LARGE SCALE GENOMIC DNA]</scope>
    <source>
        <strain evidence="12 13">NIES-35</strain>
    </source>
</reference>
<name>A0A2V0PFZ6_9CHLO</name>
<evidence type="ECO:0000313" key="12">
    <source>
        <dbReference type="EMBL" id="GBF96127.1"/>
    </source>
</evidence>
<dbReference type="EMBL" id="BDRX01000075">
    <property type="protein sequence ID" value="GBF96127.1"/>
    <property type="molecule type" value="Genomic_DNA"/>
</dbReference>
<dbReference type="Pfam" id="PF05172">
    <property type="entry name" value="RRM_Nup35"/>
    <property type="match status" value="1"/>
</dbReference>
<evidence type="ECO:0000256" key="1">
    <source>
        <dbReference type="ARBA" id="ARBA00004567"/>
    </source>
</evidence>
<keyword evidence="6" id="KW-0811">Translocation</keyword>
<dbReference type="GO" id="GO:0044615">
    <property type="term" value="C:nuclear pore nuclear basket"/>
    <property type="evidence" value="ECO:0007669"/>
    <property type="project" value="TreeGrafter"/>
</dbReference>
<keyword evidence="5" id="KW-0653">Protein transport</keyword>
<dbReference type="InterPro" id="IPR012677">
    <property type="entry name" value="Nucleotide-bd_a/b_plait_sf"/>
</dbReference>
<comment type="similarity">
    <text evidence="2">Belongs to the Nup35 family.</text>
</comment>
<evidence type="ECO:0000256" key="4">
    <source>
        <dbReference type="ARBA" id="ARBA00022816"/>
    </source>
</evidence>
<dbReference type="Proteomes" id="UP000247498">
    <property type="component" value="Unassembled WGS sequence"/>
</dbReference>
<feature type="region of interest" description="Disordered" evidence="10">
    <location>
        <begin position="22"/>
        <end position="106"/>
    </location>
</feature>
<evidence type="ECO:0000256" key="6">
    <source>
        <dbReference type="ARBA" id="ARBA00023010"/>
    </source>
</evidence>
<dbReference type="InterPro" id="IPR035979">
    <property type="entry name" value="RBD_domain_sf"/>
</dbReference>
<dbReference type="GO" id="GO:0044613">
    <property type="term" value="C:nuclear pore central transport channel"/>
    <property type="evidence" value="ECO:0007669"/>
    <property type="project" value="TreeGrafter"/>
</dbReference>
<accession>A0A2V0PFZ6</accession>
<organism evidence="12 13">
    <name type="scientific">Raphidocelis subcapitata</name>
    <dbReference type="NCBI Taxonomy" id="307507"/>
    <lineage>
        <taxon>Eukaryota</taxon>
        <taxon>Viridiplantae</taxon>
        <taxon>Chlorophyta</taxon>
        <taxon>core chlorophytes</taxon>
        <taxon>Chlorophyceae</taxon>
        <taxon>CS clade</taxon>
        <taxon>Sphaeropleales</taxon>
        <taxon>Selenastraceae</taxon>
        <taxon>Raphidocelis</taxon>
    </lineage>
</organism>
<dbReference type="GO" id="GO:0006607">
    <property type="term" value="P:NLS-bearing protein import into nucleus"/>
    <property type="evidence" value="ECO:0007669"/>
    <property type="project" value="TreeGrafter"/>
</dbReference>
<sequence length="254" mass="26311">MSQITGEFPPLLFTLPSELPAADYRTPNKATPLSGLARGESSLSQHTRRSLTPPGSVHTESTPPRPPPILRLQDSLTAEADGLGASPPEAAAAAAPPPAAPRLLPVDSPHALDDTWVTVYGFPPEELASVLREFQACGDVLQWGSFGAGAGANFVHIQYQTRYGAQRAMLRGGEQLSATLIVGVKPLDPRHRQLVEAAGGGPAAAGSPDGLRVGRGGGAAAAVRPYRVEAAAAAALPQRGTGLWQKLSQFVIGA</sequence>
<gene>
    <name evidence="12" type="ORF">Rsub_08875</name>
</gene>
<dbReference type="PANTHER" id="PTHR21527:SF6">
    <property type="entry name" value="NUCLEOPORIN NUP35"/>
    <property type="match status" value="1"/>
</dbReference>
<dbReference type="AlphaFoldDB" id="A0A2V0PFZ6"/>
<dbReference type="OrthoDB" id="511399at2759"/>
<dbReference type="PROSITE" id="PS51472">
    <property type="entry name" value="RRM_NUP35"/>
    <property type="match status" value="1"/>
</dbReference>
<dbReference type="SUPFAM" id="SSF54928">
    <property type="entry name" value="RNA-binding domain, RBD"/>
    <property type="match status" value="1"/>
</dbReference>
<dbReference type="GO" id="GO:0017056">
    <property type="term" value="F:structural constituent of nuclear pore"/>
    <property type="evidence" value="ECO:0007669"/>
    <property type="project" value="TreeGrafter"/>
</dbReference>